<dbReference type="AlphaFoldDB" id="A0A9J5Y7J7"/>
<evidence type="ECO:0000313" key="2">
    <source>
        <dbReference type="Proteomes" id="UP000824120"/>
    </source>
</evidence>
<dbReference type="EMBL" id="JACXVP010000007">
    <property type="protein sequence ID" value="KAG5595879.1"/>
    <property type="molecule type" value="Genomic_DNA"/>
</dbReference>
<accession>A0A9J5Y7J7</accession>
<organism evidence="1 2">
    <name type="scientific">Solanum commersonii</name>
    <name type="common">Commerson's wild potato</name>
    <name type="synonym">Commerson's nightshade</name>
    <dbReference type="NCBI Taxonomy" id="4109"/>
    <lineage>
        <taxon>Eukaryota</taxon>
        <taxon>Viridiplantae</taxon>
        <taxon>Streptophyta</taxon>
        <taxon>Embryophyta</taxon>
        <taxon>Tracheophyta</taxon>
        <taxon>Spermatophyta</taxon>
        <taxon>Magnoliopsida</taxon>
        <taxon>eudicotyledons</taxon>
        <taxon>Gunneridae</taxon>
        <taxon>Pentapetalae</taxon>
        <taxon>asterids</taxon>
        <taxon>lamiids</taxon>
        <taxon>Solanales</taxon>
        <taxon>Solanaceae</taxon>
        <taxon>Solanoideae</taxon>
        <taxon>Solaneae</taxon>
        <taxon>Solanum</taxon>
    </lineage>
</organism>
<evidence type="ECO:0000313" key="1">
    <source>
        <dbReference type="EMBL" id="KAG5595879.1"/>
    </source>
</evidence>
<dbReference type="Proteomes" id="UP000824120">
    <property type="component" value="Chromosome 7"/>
</dbReference>
<proteinExistence type="predicted"/>
<name>A0A9J5Y7J7_SOLCO</name>
<keyword evidence="2" id="KW-1185">Reference proteome</keyword>
<sequence>MVKIINGVRKIPWSVTIEVHSIHGNQQSYHSESKYDCITEHEVPSRGRRTMILDKSNTPKHNKQNQIRLYKNKKIHKLRLYDAKEGFGDSI</sequence>
<gene>
    <name evidence="1" type="ORF">H5410_037111</name>
</gene>
<protein>
    <submittedName>
        <fullName evidence="1">Uncharacterized protein</fullName>
    </submittedName>
</protein>
<reference evidence="1 2" key="1">
    <citation type="submission" date="2020-09" db="EMBL/GenBank/DDBJ databases">
        <title>De no assembly of potato wild relative species, Solanum commersonii.</title>
        <authorList>
            <person name="Cho K."/>
        </authorList>
    </citation>
    <scope>NUCLEOTIDE SEQUENCE [LARGE SCALE GENOMIC DNA]</scope>
    <source>
        <strain evidence="1">LZ3.2</strain>
        <tissue evidence="1">Leaf</tissue>
    </source>
</reference>
<comment type="caution">
    <text evidence="1">The sequence shown here is derived from an EMBL/GenBank/DDBJ whole genome shotgun (WGS) entry which is preliminary data.</text>
</comment>